<dbReference type="EMBL" id="NQIK02000002">
    <property type="protein sequence ID" value="KAF7574805.1"/>
    <property type="molecule type" value="Genomic_DNA"/>
</dbReference>
<dbReference type="GeneID" id="90955529"/>
<gene>
    <name evidence="1" type="ORF">PtrM4_064290</name>
</gene>
<evidence type="ECO:0000313" key="1">
    <source>
        <dbReference type="EMBL" id="KAF7574805.1"/>
    </source>
</evidence>
<proteinExistence type="predicted"/>
<dbReference type="AlphaFoldDB" id="A0A5M9LHW2"/>
<dbReference type="RefSeq" id="XP_065964284.1">
    <property type="nucleotide sequence ID" value="XM_066105657.1"/>
</dbReference>
<name>A0A5M9LHW2_9PLEO</name>
<organism evidence="1 2">
    <name type="scientific">Pyrenophora tritici-repentis</name>
    <dbReference type="NCBI Taxonomy" id="45151"/>
    <lineage>
        <taxon>Eukaryota</taxon>
        <taxon>Fungi</taxon>
        <taxon>Dikarya</taxon>
        <taxon>Ascomycota</taxon>
        <taxon>Pezizomycotina</taxon>
        <taxon>Dothideomycetes</taxon>
        <taxon>Pleosporomycetidae</taxon>
        <taxon>Pleosporales</taxon>
        <taxon>Pleosporineae</taxon>
        <taxon>Pleosporaceae</taxon>
        <taxon>Pyrenophora</taxon>
    </lineage>
</organism>
<sequence>MFTLRTAILILNLGVCAFAHLTCFSSSFSSGICCSFNVESNLPTLCQDCSQYSACLESGDECAQSAVVHDDRSGFQQYYANCYLRDYD</sequence>
<comment type="caution">
    <text evidence="1">The sequence shown here is derived from an EMBL/GenBank/DDBJ whole genome shotgun (WGS) entry which is preliminary data.</text>
</comment>
<evidence type="ECO:0000313" key="2">
    <source>
        <dbReference type="Proteomes" id="UP000245464"/>
    </source>
</evidence>
<protein>
    <submittedName>
        <fullName evidence="1">Uncharacterized protein</fullName>
    </submittedName>
</protein>
<dbReference type="Proteomes" id="UP000245464">
    <property type="component" value="Chromosome 2"/>
</dbReference>
<dbReference type="KEGG" id="ptrr:90955529"/>
<accession>A0A5M9LHW2</accession>
<reference evidence="1 2" key="1">
    <citation type="journal article" date="2018" name="BMC Genomics">
        <title>Comparative genomics of the wheat fungal pathogen Pyrenophora tritici-repentis reveals chromosomal variations and genome plasticity.</title>
        <authorList>
            <person name="Moolhuijzen P."/>
            <person name="See P.T."/>
            <person name="Hane J.K."/>
            <person name="Shi G."/>
            <person name="Liu Z."/>
            <person name="Oliver R.P."/>
            <person name="Moffat C.S."/>
        </authorList>
    </citation>
    <scope>NUCLEOTIDE SEQUENCE [LARGE SCALE GENOMIC DNA]</scope>
    <source>
        <strain evidence="1">M4</strain>
    </source>
</reference>